<organism evidence="1 2">
    <name type="scientific">Flammeovirga kamogawensis</name>
    <dbReference type="NCBI Taxonomy" id="373891"/>
    <lineage>
        <taxon>Bacteria</taxon>
        <taxon>Pseudomonadati</taxon>
        <taxon>Bacteroidota</taxon>
        <taxon>Cytophagia</taxon>
        <taxon>Cytophagales</taxon>
        <taxon>Flammeovirgaceae</taxon>
        <taxon>Flammeovirga</taxon>
    </lineage>
</organism>
<sequence length="944" mass="110120">MSTLTLPSRESSLNSLRHSIQFTSKIEKVITALELETIADLIDCTKYKNSFNRGIQSEFHSFQLTIRDLIEEKIPKNLSRDSLITALDLFLEPCTKRERIIKAHELKKIEELLNCNAYLSIKGVKDQYQDEFYALQTSLRAYFGEEPLSDPTIVEMPEEIKDISLNDVKEFDDRNFIDALIKNNITTIGEMGGTSEREFKNIKSLGVGKFKKLTALKDKAIQEQELLLHIYHKNTKVFVIGEQTFDFDREQTLYEIIQIVINDFLNYVTERDNEILSYYYGVGRAKGKSYMLKDIGVVLGITGERVRQEKVKLFKELFIPLLEGKTIATKAGYQIRCDEEIVNYIQQYKEQVESDSILTLKTLIEIFGEVSNIELIEDIFNIQEVKGFTAKTSTRFFIKNEEDKNVYKKLITTIYKLIDNHTLSISETDLLFEIKSKYPKISREAILNVTQSIQEVERIMNEEEVRYQIYFNNITNINEAIARILFEKGEKMDANQIYIEYNKRKLLEGNKEMDYDKFRLRMPGSPLVKAHGKRGIFSLKEWGLESKPIKDLILDTFKEEGNYRPLSVKEIKAYVKTRNNSLSELSINTCIGIYLVKLKSGNYITETMKPSYIKEVIMVGEHKKRDLENTIRQQFKDVITKNGGSYPCRQLKAKLKEIGMAAPTIHNYLSNRLHFGVIEKEGEEYYTAIQSEEEKQRTTILSSIKNYLEGRKTPVPKKEIVTALHTKFNYSKTTVGIYLSGQRTSELVKKKIDGKAHYLLPEYTEEYEQKIFQNEVIDLLKEKGLNPNSNVFNNMHKFLEHSTGINDIEGLHERIYPNIYNFIMKYREEGEHKVHRINIITQLATCMEPFTRKILYVSNPYKSSEYERLEPRNQGLGTLFYELGLYHHSHPLKPLFHRANDNRNLESHTAQQMTSEEIENLFTLFIFLYFYLVHQNRISIDRLS</sequence>
<dbReference type="SUPFAM" id="SSF88659">
    <property type="entry name" value="Sigma3 and sigma4 domains of RNA polymerase sigma factors"/>
    <property type="match status" value="1"/>
</dbReference>
<dbReference type="Gene3D" id="1.10.10.10">
    <property type="entry name" value="Winged helix-like DNA-binding domain superfamily/Winged helix DNA-binding domain"/>
    <property type="match status" value="1"/>
</dbReference>
<evidence type="ECO:0000313" key="1">
    <source>
        <dbReference type="EMBL" id="QWG09337.1"/>
    </source>
</evidence>
<reference evidence="1 2" key="1">
    <citation type="submission" date="2021-05" db="EMBL/GenBank/DDBJ databases">
        <title>Comparative genomic studies on the polysaccharide-degrading batcterial strains of the Flammeovirga genus.</title>
        <authorList>
            <person name="Zewei F."/>
            <person name="Zheng Z."/>
            <person name="Yu L."/>
            <person name="Ruyue G."/>
            <person name="Yanhong M."/>
            <person name="Yuanyuan C."/>
            <person name="Jingyan G."/>
            <person name="Wenjun H."/>
        </authorList>
    </citation>
    <scope>NUCLEOTIDE SEQUENCE [LARGE SCALE GENOMIC DNA]</scope>
    <source>
        <strain evidence="1 2">YS10</strain>
    </source>
</reference>
<evidence type="ECO:0000313" key="2">
    <source>
        <dbReference type="Proteomes" id="UP000682802"/>
    </source>
</evidence>
<dbReference type="EMBL" id="CP076129">
    <property type="protein sequence ID" value="QWG09337.1"/>
    <property type="molecule type" value="Genomic_DNA"/>
</dbReference>
<accession>A0ABX8H1Z6</accession>
<protein>
    <submittedName>
        <fullName evidence="1">Uncharacterized protein</fullName>
    </submittedName>
</protein>
<name>A0ABX8H1Z6_9BACT</name>
<gene>
    <name evidence="1" type="ORF">KM029_22285</name>
</gene>
<keyword evidence="2" id="KW-1185">Reference proteome</keyword>
<dbReference type="InterPro" id="IPR036388">
    <property type="entry name" value="WH-like_DNA-bd_sf"/>
</dbReference>
<dbReference type="Proteomes" id="UP000682802">
    <property type="component" value="Chromosome 2"/>
</dbReference>
<dbReference type="InterPro" id="IPR013324">
    <property type="entry name" value="RNA_pol_sigma_r3/r4-like"/>
</dbReference>
<dbReference type="RefSeq" id="WP_144076016.1">
    <property type="nucleotide sequence ID" value="NZ_CP076129.1"/>
</dbReference>
<proteinExistence type="predicted"/>